<dbReference type="Gene3D" id="1.25.40.10">
    <property type="entry name" value="Tetratricopeptide repeat domain"/>
    <property type="match status" value="1"/>
</dbReference>
<keyword evidence="1" id="KW-0732">Signal</keyword>
<evidence type="ECO:0000256" key="1">
    <source>
        <dbReference type="SAM" id="SignalP"/>
    </source>
</evidence>
<dbReference type="InterPro" id="IPR011990">
    <property type="entry name" value="TPR-like_helical_dom_sf"/>
</dbReference>
<protein>
    <recommendedName>
        <fullName evidence="4">Tetratricopeptide repeat protein</fullName>
    </recommendedName>
</protein>
<sequence length="717" mass="80933">MTKKIPTYLLLAGALISTQTYASFDEASCSWGEDYCLLLGVPYLSENNDSRDNLLRLISESKSFALPVQPLPKDISRSRDYYFAWHPQWNNYESSPDGIIYESNNAELPLAQQISALGLDPAPFNAIGQYNVELTNRFVSNNLDSISNFYGALLATKDLSDDQRQQLANARLIIAQGVNSGTPAEIDTLIHDFPADSTASLFHTYLSGATQFYLGNYALANQLFTTLKASAHPWLNETATYMLMRTALNQSSEKSSGEYGEFEVDKIDRTAAAEALTWAQTYLQLWPDGQYADSVNNMTRRIYWYLQDWQQLAKKYEIALQQVSDSKALISQIQEYDNKTGYEYKVSPFPEAPLVTFIEALRALRTNANDEPHLTQQALDSAKAVFDNAGKLPLWNYLQHNLWLVQKNYAAVINAIPPAKTLPAGNILAFSEQVLYGEALMAQENWSAARQHWQNLLKLSKEAEQQQYIQAKLAATMVYNNDIAAIFAPDSAITNLRFRSHVLKTRASMDLLRQQVIHGPNSEERTIALHTLLIRDLTESRYADWLADKKLISHIMQPAIGEDFNDVDLSVFDWAGQSAENGYFCPTLENIVTTLSQKPADGRALNCLGDFFRTTDSHVDLWKDENGNDVLSAAVGQKYPLGQPNRQSYYQQIITNPKTEVEDKSYALYRAVMCYSPSGHNDCGGEEVDKLMRKGWFTQLKTQYPGTIWAGKLKYYW</sequence>
<feature type="signal peptide" evidence="1">
    <location>
        <begin position="1"/>
        <end position="22"/>
    </location>
</feature>
<dbReference type="RefSeq" id="WP_380673801.1">
    <property type="nucleotide sequence ID" value="NZ_CP173186.1"/>
</dbReference>
<name>A0ABV6EB72_9GAMM</name>
<proteinExistence type="predicted"/>
<accession>A0ABV6EB72</accession>
<gene>
    <name evidence="2" type="ORF">ACFFJ3_06240</name>
</gene>
<dbReference type="EMBL" id="JBHLXG010000004">
    <property type="protein sequence ID" value="MFC0226103.1"/>
    <property type="molecule type" value="Genomic_DNA"/>
</dbReference>
<dbReference type="Proteomes" id="UP001589792">
    <property type="component" value="Unassembled WGS sequence"/>
</dbReference>
<reference evidence="2 3" key="1">
    <citation type="submission" date="2024-09" db="EMBL/GenBank/DDBJ databases">
        <authorList>
            <person name="Sun Q."/>
            <person name="Mori K."/>
        </authorList>
    </citation>
    <scope>NUCLEOTIDE SEQUENCE [LARGE SCALE GENOMIC DNA]</scope>
    <source>
        <strain evidence="2 3">CCM 8626</strain>
    </source>
</reference>
<evidence type="ECO:0000313" key="3">
    <source>
        <dbReference type="Proteomes" id="UP001589792"/>
    </source>
</evidence>
<feature type="chain" id="PRO_5047105778" description="Tetratricopeptide repeat protein" evidence="1">
    <location>
        <begin position="23"/>
        <end position="717"/>
    </location>
</feature>
<comment type="caution">
    <text evidence="2">The sequence shown here is derived from an EMBL/GenBank/DDBJ whole genome shotgun (WGS) entry which is preliminary data.</text>
</comment>
<organism evidence="2 3">
    <name type="scientific">Serratia aquatilis</name>
    <dbReference type="NCBI Taxonomy" id="1737515"/>
    <lineage>
        <taxon>Bacteria</taxon>
        <taxon>Pseudomonadati</taxon>
        <taxon>Pseudomonadota</taxon>
        <taxon>Gammaproteobacteria</taxon>
        <taxon>Enterobacterales</taxon>
        <taxon>Yersiniaceae</taxon>
        <taxon>Serratia</taxon>
    </lineage>
</organism>
<keyword evidence="3" id="KW-1185">Reference proteome</keyword>
<evidence type="ECO:0000313" key="2">
    <source>
        <dbReference type="EMBL" id="MFC0226103.1"/>
    </source>
</evidence>
<evidence type="ECO:0008006" key="4">
    <source>
        <dbReference type="Google" id="ProtNLM"/>
    </source>
</evidence>